<gene>
    <name evidence="2" type="ORF">Nepgr_024453</name>
</gene>
<comment type="caution">
    <text evidence="2">The sequence shown here is derived from an EMBL/GenBank/DDBJ whole genome shotgun (WGS) entry which is preliminary data.</text>
</comment>
<evidence type="ECO:0000313" key="2">
    <source>
        <dbReference type="EMBL" id="GMH22610.1"/>
    </source>
</evidence>
<protein>
    <submittedName>
        <fullName evidence="2">Uncharacterized protein</fullName>
    </submittedName>
</protein>
<keyword evidence="3" id="KW-1185">Reference proteome</keyword>
<accession>A0AAD3T344</accession>
<dbReference type="AlphaFoldDB" id="A0AAD3T344"/>
<feature type="region of interest" description="Disordered" evidence="1">
    <location>
        <begin position="17"/>
        <end position="55"/>
    </location>
</feature>
<dbReference type="Proteomes" id="UP001279734">
    <property type="component" value="Unassembled WGS sequence"/>
</dbReference>
<sequence>MKSLLWGLLGTNRRVKRSGYSNNLSDSRDNDRAGLELLSPRVRNRGRPNDPSGEEGSISFHCLIAQRKDFNFTFLITNLEYSPRA</sequence>
<organism evidence="2 3">
    <name type="scientific">Nepenthes gracilis</name>
    <name type="common">Slender pitcher plant</name>
    <dbReference type="NCBI Taxonomy" id="150966"/>
    <lineage>
        <taxon>Eukaryota</taxon>
        <taxon>Viridiplantae</taxon>
        <taxon>Streptophyta</taxon>
        <taxon>Embryophyta</taxon>
        <taxon>Tracheophyta</taxon>
        <taxon>Spermatophyta</taxon>
        <taxon>Magnoliopsida</taxon>
        <taxon>eudicotyledons</taxon>
        <taxon>Gunneridae</taxon>
        <taxon>Pentapetalae</taxon>
        <taxon>Caryophyllales</taxon>
        <taxon>Nepenthaceae</taxon>
        <taxon>Nepenthes</taxon>
    </lineage>
</organism>
<reference evidence="2" key="1">
    <citation type="submission" date="2023-05" db="EMBL/GenBank/DDBJ databases">
        <title>Nepenthes gracilis genome sequencing.</title>
        <authorList>
            <person name="Fukushima K."/>
        </authorList>
    </citation>
    <scope>NUCLEOTIDE SEQUENCE</scope>
    <source>
        <strain evidence="2">SING2019-196</strain>
    </source>
</reference>
<dbReference type="EMBL" id="BSYO01000025">
    <property type="protein sequence ID" value="GMH22610.1"/>
    <property type="molecule type" value="Genomic_DNA"/>
</dbReference>
<evidence type="ECO:0000256" key="1">
    <source>
        <dbReference type="SAM" id="MobiDB-lite"/>
    </source>
</evidence>
<evidence type="ECO:0000313" key="3">
    <source>
        <dbReference type="Proteomes" id="UP001279734"/>
    </source>
</evidence>
<proteinExistence type="predicted"/>
<name>A0AAD3T344_NEPGR</name>